<protein>
    <submittedName>
        <fullName evidence="2">Uncharacterized protein</fullName>
    </submittedName>
</protein>
<reference evidence="2 3" key="1">
    <citation type="submission" date="2016-10" db="EMBL/GenBank/DDBJ databases">
        <authorList>
            <person name="Varghese N."/>
            <person name="Submissions S."/>
        </authorList>
    </citation>
    <scope>NUCLEOTIDE SEQUENCE [LARGE SCALE GENOMIC DNA]</scope>
    <source>
        <strain evidence="2 3">IBRC-M10081</strain>
    </source>
</reference>
<keyword evidence="3" id="KW-1185">Reference proteome</keyword>
<gene>
    <name evidence="2" type="ORF">SAMN05192557_0433</name>
</gene>
<name>A0A662Z2I1_9STAP</name>
<dbReference type="EMBL" id="FOIT01000001">
    <property type="protein sequence ID" value="SEV84565.1"/>
    <property type="molecule type" value="Genomic_DNA"/>
</dbReference>
<sequence length="57" mass="7094">MKHIVLKNDGFVSITMYIFLVYLYQVFYYYYNKIIYIIEIRKNLIEIYNQKLIELMG</sequence>
<dbReference type="AlphaFoldDB" id="A0A662Z2I1"/>
<keyword evidence="1" id="KW-1133">Transmembrane helix</keyword>
<feature type="transmembrane region" description="Helical" evidence="1">
    <location>
        <begin position="12"/>
        <end position="31"/>
    </location>
</feature>
<evidence type="ECO:0000313" key="2">
    <source>
        <dbReference type="EMBL" id="SEV84565.1"/>
    </source>
</evidence>
<evidence type="ECO:0000313" key="3">
    <source>
        <dbReference type="Proteomes" id="UP000243605"/>
    </source>
</evidence>
<dbReference type="Proteomes" id="UP000243605">
    <property type="component" value="Unassembled WGS sequence"/>
</dbReference>
<proteinExistence type="predicted"/>
<organism evidence="2 3">
    <name type="scientific">Aliicoccus persicus</name>
    <dbReference type="NCBI Taxonomy" id="930138"/>
    <lineage>
        <taxon>Bacteria</taxon>
        <taxon>Bacillati</taxon>
        <taxon>Bacillota</taxon>
        <taxon>Bacilli</taxon>
        <taxon>Bacillales</taxon>
        <taxon>Staphylococcaceae</taxon>
        <taxon>Aliicoccus</taxon>
    </lineage>
</organism>
<keyword evidence="1" id="KW-0472">Membrane</keyword>
<accession>A0A662Z2I1</accession>
<dbReference type="RefSeq" id="WP_180366179.1">
    <property type="nucleotide sequence ID" value="NZ_FOIT01000001.1"/>
</dbReference>
<evidence type="ECO:0000256" key="1">
    <source>
        <dbReference type="SAM" id="Phobius"/>
    </source>
</evidence>
<keyword evidence="1" id="KW-0812">Transmembrane</keyword>